<proteinExistence type="predicted"/>
<evidence type="ECO:0000313" key="2">
    <source>
        <dbReference type="EMBL" id="EFP82886.2"/>
    </source>
</evidence>
<sequence>MHSVLKIAFILCGLPAIRYAMDSKIGIALPDSKRFIEETNTNAVDSGSGGWKRSGSLLKRPREDSISTAYTCPPSRKAALRSKHAVIVNDENKNFRINSEQVEKVQQCSEETLANFNNWKAAFLKLKSTHGKSLKFKNKLNALVGSVSNIFEHRITELKTRPSRIYSNGRKSSAYHLSKPIPREWLNSVAEIGKIWEPLDPKNNKAEEFLIKRGVNLMIDFFIDLQRLEIIPEEQLSHFLNKENEGKLILSYATHGFPSSQLTLANVYTNFNIRLSLQEGTGTKKLRNLLQR</sequence>
<feature type="chain" id="PRO_5003173807" evidence="1">
    <location>
        <begin position="21"/>
        <end position="292"/>
    </location>
</feature>
<dbReference type="RefSeq" id="XP_003327305.2">
    <property type="nucleotide sequence ID" value="XM_003327257.2"/>
</dbReference>
<name>E3KF59_PUCGT</name>
<keyword evidence="1" id="KW-0732">Signal</keyword>
<dbReference type="InParanoid" id="E3KF59"/>
<accession>E3KF59</accession>
<dbReference type="VEuPathDB" id="FungiDB:PGTG_09854"/>
<evidence type="ECO:0000256" key="1">
    <source>
        <dbReference type="SAM" id="SignalP"/>
    </source>
</evidence>
<reference key="1">
    <citation type="submission" date="2007-01" db="EMBL/GenBank/DDBJ databases">
        <title>The Genome Sequence of Puccinia graminis f. sp. tritici Strain CRL 75-36-700-3.</title>
        <authorList>
            <consortium name="The Broad Institute Genome Sequencing Platform"/>
            <person name="Birren B."/>
            <person name="Lander E."/>
            <person name="Galagan J."/>
            <person name="Nusbaum C."/>
            <person name="Devon K."/>
            <person name="Cuomo C."/>
            <person name="Jaffe D."/>
            <person name="Butler J."/>
            <person name="Alvarez P."/>
            <person name="Gnerre S."/>
            <person name="Grabherr M."/>
            <person name="Mauceli E."/>
            <person name="Brockman W."/>
            <person name="Young S."/>
            <person name="LaButti K."/>
            <person name="Sykes S."/>
            <person name="DeCaprio D."/>
            <person name="Crawford M."/>
            <person name="Koehrsen M."/>
            <person name="Engels R."/>
            <person name="Montgomery P."/>
            <person name="Pearson M."/>
            <person name="Howarth C."/>
            <person name="Larson L."/>
            <person name="White J."/>
            <person name="Zeng Q."/>
            <person name="Kodira C."/>
            <person name="Yandava C."/>
            <person name="Alvarado L."/>
            <person name="O'Leary S."/>
            <person name="Szabo L."/>
            <person name="Dean R."/>
            <person name="Schein J."/>
        </authorList>
    </citation>
    <scope>NUCLEOTIDE SEQUENCE</scope>
    <source>
        <strain>CRL 75-36-700-3</strain>
    </source>
</reference>
<dbReference type="AlphaFoldDB" id="E3KF59"/>
<reference evidence="3" key="2">
    <citation type="journal article" date="2011" name="Proc. Natl. Acad. Sci. U.S.A.">
        <title>Obligate biotrophy features unraveled by the genomic analysis of rust fungi.</title>
        <authorList>
            <person name="Duplessis S."/>
            <person name="Cuomo C.A."/>
            <person name="Lin Y.-C."/>
            <person name="Aerts A."/>
            <person name="Tisserant E."/>
            <person name="Veneault-Fourrey C."/>
            <person name="Joly D.L."/>
            <person name="Hacquard S."/>
            <person name="Amselem J."/>
            <person name="Cantarel B.L."/>
            <person name="Chiu R."/>
            <person name="Coutinho P.M."/>
            <person name="Feau N."/>
            <person name="Field M."/>
            <person name="Frey P."/>
            <person name="Gelhaye E."/>
            <person name="Goldberg J."/>
            <person name="Grabherr M.G."/>
            <person name="Kodira C.D."/>
            <person name="Kohler A."/>
            <person name="Kuees U."/>
            <person name="Lindquist E.A."/>
            <person name="Lucas S.M."/>
            <person name="Mago R."/>
            <person name="Mauceli E."/>
            <person name="Morin E."/>
            <person name="Murat C."/>
            <person name="Pangilinan J.L."/>
            <person name="Park R."/>
            <person name="Pearson M."/>
            <person name="Quesneville H."/>
            <person name="Rouhier N."/>
            <person name="Sakthikumar S."/>
            <person name="Salamov A.A."/>
            <person name="Schmutz J."/>
            <person name="Selles B."/>
            <person name="Shapiro H."/>
            <person name="Tanguay P."/>
            <person name="Tuskan G.A."/>
            <person name="Henrissat B."/>
            <person name="Van de Peer Y."/>
            <person name="Rouze P."/>
            <person name="Ellis J.G."/>
            <person name="Dodds P.N."/>
            <person name="Schein J.E."/>
            <person name="Zhong S."/>
            <person name="Hamelin R.C."/>
            <person name="Grigoriev I.V."/>
            <person name="Szabo L.J."/>
            <person name="Martin F."/>
        </authorList>
    </citation>
    <scope>NUCLEOTIDE SEQUENCE [LARGE SCALE GENOMIC DNA]</scope>
    <source>
        <strain evidence="3">CRL 75-36-700-3 / race SCCL</strain>
    </source>
</reference>
<dbReference type="Proteomes" id="UP000008783">
    <property type="component" value="Unassembled WGS sequence"/>
</dbReference>
<keyword evidence="3" id="KW-1185">Reference proteome</keyword>
<protein>
    <submittedName>
        <fullName evidence="2">Uncharacterized protein</fullName>
    </submittedName>
</protein>
<organism evidence="2 3">
    <name type="scientific">Puccinia graminis f. sp. tritici (strain CRL 75-36-700-3 / race SCCL)</name>
    <name type="common">Black stem rust fungus</name>
    <dbReference type="NCBI Taxonomy" id="418459"/>
    <lineage>
        <taxon>Eukaryota</taxon>
        <taxon>Fungi</taxon>
        <taxon>Dikarya</taxon>
        <taxon>Basidiomycota</taxon>
        <taxon>Pucciniomycotina</taxon>
        <taxon>Pucciniomycetes</taxon>
        <taxon>Pucciniales</taxon>
        <taxon>Pucciniaceae</taxon>
        <taxon>Puccinia</taxon>
    </lineage>
</organism>
<evidence type="ECO:0000313" key="3">
    <source>
        <dbReference type="Proteomes" id="UP000008783"/>
    </source>
</evidence>
<dbReference type="EMBL" id="DS178284">
    <property type="protein sequence ID" value="EFP82886.2"/>
    <property type="molecule type" value="Genomic_DNA"/>
</dbReference>
<dbReference type="OrthoDB" id="2497674at2759"/>
<dbReference type="HOGENOM" id="CLU_953553_0_0_1"/>
<gene>
    <name evidence="2" type="ORF">PGTG_09854</name>
</gene>
<dbReference type="GeneID" id="10544597"/>
<feature type="signal peptide" evidence="1">
    <location>
        <begin position="1"/>
        <end position="20"/>
    </location>
</feature>
<dbReference type="KEGG" id="pgr:PGTG_09854"/>